<evidence type="ECO:0000256" key="4">
    <source>
        <dbReference type="ARBA" id="ARBA00022840"/>
    </source>
</evidence>
<comment type="caution">
    <text evidence="8">The sequence shown here is derived from an EMBL/GenBank/DDBJ whole genome shotgun (WGS) entry which is preliminary data.</text>
</comment>
<dbReference type="PANTHER" id="PTHR10887">
    <property type="entry name" value="DNA2/NAM7 HELICASE FAMILY"/>
    <property type="match status" value="1"/>
</dbReference>
<dbReference type="GO" id="GO:0043186">
    <property type="term" value="C:P granule"/>
    <property type="evidence" value="ECO:0007669"/>
    <property type="project" value="TreeGrafter"/>
</dbReference>
<dbReference type="GO" id="GO:0005694">
    <property type="term" value="C:chromosome"/>
    <property type="evidence" value="ECO:0007669"/>
    <property type="project" value="UniProtKB-ARBA"/>
</dbReference>
<reference evidence="8" key="1">
    <citation type="submission" date="2021-02" db="EMBL/GenBank/DDBJ databases">
        <authorList>
            <person name="Dougan E. K."/>
            <person name="Rhodes N."/>
            <person name="Thang M."/>
            <person name="Chan C."/>
        </authorList>
    </citation>
    <scope>NUCLEOTIDE SEQUENCE</scope>
</reference>
<dbReference type="AlphaFoldDB" id="A0A813GNS6"/>
<feature type="domain" description="DNA2/NAM7 helicase-like C-terminal" evidence="7">
    <location>
        <begin position="834"/>
        <end position="1026"/>
    </location>
</feature>
<dbReference type="Pfam" id="PF13087">
    <property type="entry name" value="AAA_12"/>
    <property type="match status" value="1"/>
</dbReference>
<sequence length="1202" mass="129685">MTRLQAEAEVVDSLPPIGVLQCEACNCRVTGICSLHCCVDCAQTNGVHHGEQCLQVPLEGFAWDGCDKSYVIFAQRLRSLLTKLGPIHLCSLPHGWDEEYGEGSWAEERPVRSASKACSPPYASGITIIGGLVYVVEELPSEQADFLEAGEVDMARVQGLSAEACEAVESEFAAATGGYEVSTLLARAGAVWRCRLSLSLSSDCGLGSGTGGVEDQDHVELTENGFGTGPDGAVLMARIRLLEKLGRWGESADEQLLHSAMAQAKQLEAEMRAFLLKAEDAAGLRRSPPGHDGHDADGQCPLDLEAASQSLRSRLEAMVNVLCQLLIEPPRCRGTCWALLGRVWPHLLAAQDESWGRRLGQAARSSPTRPCLALWSKMAEAAAWHTDYPGLEILQDLHAEETQTNVAAAYAQHHLFSLMLEQRAQLRQELEKCSSHSSERQRPVWDLREDGFGCSFDAAIGSGSIGKFDAVLMVPAGSGQESPGLICEMVGDSRVVSRAGLSTRSGGVAALCTLLACPLLEVSGLAFHATVHARQRDALHAIVPVRKGKPFDLSMRGAIIETWALAAERHDAEARLHLGIELAGSMPQSFEPKGGDIQANSGLEEAKLCDGSKGGVLLGSLTAAQKLAVNNATSRCVSLVRGPPGTGKTHVAAAIAVAACARLPEATRRVLAVTQSHAAAVNLHKRLEAFGASSARIGTTLRPSEVTEQAAFETVRRRWSDDADVQLLLGASSRGSSDVGMKSVELQRAQFAVMRRMARLSQVVVLTCASSGNAGLLQGMGGFPLLVLDEAAQCVEPSPLVPLSWGCEGMALVGDEKQLPATVLDRTAECRNLGVSLFERFVRDGVVSLGAGFVQLDEQRRMHPSIAAFPSKAFYAGTLQNGADMAETRPAVPGFDWPARECRVCFVNCGAGGQETGRSHSNLREAELLLQVLCRCLACGTPASEIGIVTGYSAQQALLKRMVVDLGSAALGLRVDTIDGFQGAERDLILASTVRANYSVGFMKDPRRVNVLLTRARRGLIVFGDAGTLRSEAYTWSPWVDWVTSMRARPSRPRVFLRMMHLRPGAVSVKAARVPSCLPLPSWSAAAGNCRRHPRQLRHHQCTCSRQEWLCHFCRLRPPRPRPRGTRPQQLHGWLPLRHGMSRSAQARRGRTRTWRVAPGRPTWIPPPTGSGSSTRSQRKCAGRTRLCARSWTAFVSTWLAA</sequence>
<evidence type="ECO:0000259" key="7">
    <source>
        <dbReference type="Pfam" id="PF13087"/>
    </source>
</evidence>
<dbReference type="Gene3D" id="3.40.50.300">
    <property type="entry name" value="P-loop containing nucleotide triphosphate hydrolases"/>
    <property type="match status" value="2"/>
</dbReference>
<proteinExistence type="predicted"/>
<keyword evidence="1" id="KW-0547">Nucleotide-binding</keyword>
<evidence type="ECO:0000256" key="3">
    <source>
        <dbReference type="ARBA" id="ARBA00022806"/>
    </source>
</evidence>
<dbReference type="GO" id="GO:0004386">
    <property type="term" value="F:helicase activity"/>
    <property type="evidence" value="ECO:0007669"/>
    <property type="project" value="UniProtKB-KW"/>
</dbReference>
<feature type="domain" description="DNA2/NAM7 helicase helicase" evidence="6">
    <location>
        <begin position="741"/>
        <end position="824"/>
    </location>
</feature>
<dbReference type="FunFam" id="3.40.50.300:FF:000326">
    <property type="entry name" value="P-loop containing nucleoside triphosphate hydrolase"/>
    <property type="match status" value="1"/>
</dbReference>
<evidence type="ECO:0008006" key="10">
    <source>
        <dbReference type="Google" id="ProtNLM"/>
    </source>
</evidence>
<dbReference type="CDD" id="cd18808">
    <property type="entry name" value="SF1_C_Upf1"/>
    <property type="match status" value="1"/>
</dbReference>
<dbReference type="GO" id="GO:0035194">
    <property type="term" value="P:regulatory ncRNA-mediated post-transcriptional gene silencing"/>
    <property type="evidence" value="ECO:0007669"/>
    <property type="project" value="TreeGrafter"/>
</dbReference>
<gene>
    <name evidence="8" type="ORF">PGLA2088_LOCUS324</name>
</gene>
<feature type="region of interest" description="Disordered" evidence="5">
    <location>
        <begin position="1142"/>
        <end position="1179"/>
    </location>
</feature>
<keyword evidence="2" id="KW-0378">Hydrolase</keyword>
<dbReference type="InterPro" id="IPR027417">
    <property type="entry name" value="P-loop_NTPase"/>
</dbReference>
<evidence type="ECO:0000256" key="2">
    <source>
        <dbReference type="ARBA" id="ARBA00022801"/>
    </source>
</evidence>
<feature type="domain" description="DNA2/NAM7 helicase helicase" evidence="6">
    <location>
        <begin position="621"/>
        <end position="702"/>
    </location>
</feature>
<dbReference type="InterPro" id="IPR045055">
    <property type="entry name" value="DNA2/NAM7-like"/>
</dbReference>
<evidence type="ECO:0000256" key="1">
    <source>
        <dbReference type="ARBA" id="ARBA00022741"/>
    </source>
</evidence>
<protein>
    <recommendedName>
        <fullName evidence="10">RNA helicase</fullName>
    </recommendedName>
</protein>
<keyword evidence="4" id="KW-0067">ATP-binding</keyword>
<evidence type="ECO:0000259" key="6">
    <source>
        <dbReference type="Pfam" id="PF13086"/>
    </source>
</evidence>
<dbReference type="InterPro" id="IPR047187">
    <property type="entry name" value="SF1_C_Upf1"/>
</dbReference>
<dbReference type="GO" id="GO:0005524">
    <property type="term" value="F:ATP binding"/>
    <property type="evidence" value="ECO:0007669"/>
    <property type="project" value="UniProtKB-KW"/>
</dbReference>
<dbReference type="GO" id="GO:0005829">
    <property type="term" value="C:cytosol"/>
    <property type="evidence" value="ECO:0007669"/>
    <property type="project" value="TreeGrafter"/>
</dbReference>
<evidence type="ECO:0000313" key="8">
    <source>
        <dbReference type="EMBL" id="CAE8624316.1"/>
    </source>
</evidence>
<dbReference type="InterPro" id="IPR041679">
    <property type="entry name" value="DNA2/NAM7-like_C"/>
</dbReference>
<dbReference type="GO" id="GO:0016787">
    <property type="term" value="F:hydrolase activity"/>
    <property type="evidence" value="ECO:0007669"/>
    <property type="project" value="UniProtKB-KW"/>
</dbReference>
<accession>A0A813GNS6</accession>
<dbReference type="InterPro" id="IPR041677">
    <property type="entry name" value="DNA2/NAM7_AAA_11"/>
</dbReference>
<evidence type="ECO:0000313" key="9">
    <source>
        <dbReference type="Proteomes" id="UP000626109"/>
    </source>
</evidence>
<name>A0A813GNS6_POLGL</name>
<dbReference type="PANTHER" id="PTHR10887:SF322">
    <property type="entry name" value="HELICASE MOV-10"/>
    <property type="match status" value="1"/>
</dbReference>
<dbReference type="SUPFAM" id="SSF52540">
    <property type="entry name" value="P-loop containing nucleoside triphosphate hydrolases"/>
    <property type="match status" value="1"/>
</dbReference>
<dbReference type="Proteomes" id="UP000626109">
    <property type="component" value="Unassembled WGS sequence"/>
</dbReference>
<evidence type="ECO:0000256" key="5">
    <source>
        <dbReference type="SAM" id="MobiDB-lite"/>
    </source>
</evidence>
<dbReference type="Pfam" id="PF13086">
    <property type="entry name" value="AAA_11"/>
    <property type="match status" value="2"/>
</dbReference>
<organism evidence="8 9">
    <name type="scientific">Polarella glacialis</name>
    <name type="common">Dinoflagellate</name>
    <dbReference type="NCBI Taxonomy" id="89957"/>
    <lineage>
        <taxon>Eukaryota</taxon>
        <taxon>Sar</taxon>
        <taxon>Alveolata</taxon>
        <taxon>Dinophyceae</taxon>
        <taxon>Suessiales</taxon>
        <taxon>Suessiaceae</taxon>
        <taxon>Polarella</taxon>
    </lineage>
</organism>
<keyword evidence="3" id="KW-0347">Helicase</keyword>
<dbReference type="EMBL" id="CAJNNW010000173">
    <property type="protein sequence ID" value="CAE8624316.1"/>
    <property type="molecule type" value="Genomic_DNA"/>
</dbReference>